<evidence type="ECO:0000256" key="2">
    <source>
        <dbReference type="SAM" id="MobiDB-lite"/>
    </source>
</evidence>
<protein>
    <recommendedName>
        <fullName evidence="3">MHYT domain-containing protein</fullName>
    </recommendedName>
</protein>
<feature type="transmembrane region" description="Helical" evidence="1">
    <location>
        <begin position="144"/>
        <end position="162"/>
    </location>
</feature>
<feature type="transmembrane region" description="Helical" evidence="1">
    <location>
        <begin position="169"/>
        <end position="191"/>
    </location>
</feature>
<evidence type="ECO:0000256" key="1">
    <source>
        <dbReference type="PROSITE-ProRule" id="PRU00244"/>
    </source>
</evidence>
<sequence length="304" mass="32844">MLELDHFSHGWLTPVMAYLVSVIGSGLALRCVTHARSSDWPAGWLATAAVSLGGAGIWVMHFTAMLGFSIHGATIRYDVPMTLLSAVIAIVVVWVGLSIVVRGRNEFVALPIGGAITGLGVAAMHYLGMYAMKTTAHVEYDRNTVVVSIVIAVVAATAALWFMLHVRGLFATIGAALIMGVAVCGMHYVGMTSMHASHADHQVDGGGIDPLQLVSPLIVTVTLVIMMLMVVVGLAEIDERSTREALPVRRREALPVRREPRETSATTTGSWPVITDVRPDSPSWALRTSSRTEHRNRHRLDPDR</sequence>
<proteinExistence type="predicted"/>
<dbReference type="RefSeq" id="WP_327096607.1">
    <property type="nucleotide sequence ID" value="NZ_CP109149.1"/>
</dbReference>
<dbReference type="EMBL" id="CP109441">
    <property type="protein sequence ID" value="WUV43414.1"/>
    <property type="molecule type" value="Genomic_DNA"/>
</dbReference>
<dbReference type="PROSITE" id="PS50924">
    <property type="entry name" value="MHYT"/>
    <property type="match status" value="1"/>
</dbReference>
<dbReference type="Pfam" id="PF03707">
    <property type="entry name" value="MHYT"/>
    <property type="match status" value="2"/>
</dbReference>
<gene>
    <name evidence="4" type="ORF">OG563_29835</name>
</gene>
<dbReference type="PANTHER" id="PTHR35152:SF1">
    <property type="entry name" value="DOMAIN SIGNALLING PROTEIN, PUTATIVE (AFU_ORTHOLOGUE AFUA_5G11310)-RELATED"/>
    <property type="match status" value="1"/>
</dbReference>
<feature type="transmembrane region" description="Helical" evidence="1">
    <location>
        <begin position="44"/>
        <end position="70"/>
    </location>
</feature>
<keyword evidence="1" id="KW-1133">Transmembrane helix</keyword>
<feature type="transmembrane region" description="Helical" evidence="1">
    <location>
        <begin position="108"/>
        <end position="132"/>
    </location>
</feature>
<evidence type="ECO:0000313" key="5">
    <source>
        <dbReference type="Proteomes" id="UP001432062"/>
    </source>
</evidence>
<dbReference type="InterPro" id="IPR005330">
    <property type="entry name" value="MHYT_dom"/>
</dbReference>
<feature type="domain" description="MHYT" evidence="3">
    <location>
        <begin position="9"/>
        <end position="197"/>
    </location>
</feature>
<accession>A0ABZ1YNT4</accession>
<keyword evidence="1" id="KW-0812">Transmembrane</keyword>
<evidence type="ECO:0000313" key="4">
    <source>
        <dbReference type="EMBL" id="WUV43414.1"/>
    </source>
</evidence>
<organism evidence="4 5">
    <name type="scientific">Nocardia vinacea</name>
    <dbReference type="NCBI Taxonomy" id="96468"/>
    <lineage>
        <taxon>Bacteria</taxon>
        <taxon>Bacillati</taxon>
        <taxon>Actinomycetota</taxon>
        <taxon>Actinomycetes</taxon>
        <taxon>Mycobacteriales</taxon>
        <taxon>Nocardiaceae</taxon>
        <taxon>Nocardia</taxon>
    </lineage>
</organism>
<keyword evidence="1" id="KW-0472">Membrane</keyword>
<feature type="transmembrane region" description="Helical" evidence="1">
    <location>
        <begin position="82"/>
        <end position="101"/>
    </location>
</feature>
<name>A0ABZ1YNT4_9NOCA</name>
<reference evidence="4" key="1">
    <citation type="submission" date="2022-10" db="EMBL/GenBank/DDBJ databases">
        <title>The complete genomes of actinobacterial strains from the NBC collection.</title>
        <authorList>
            <person name="Joergensen T.S."/>
            <person name="Alvarez Arevalo M."/>
            <person name="Sterndorff E.B."/>
            <person name="Faurdal D."/>
            <person name="Vuksanovic O."/>
            <person name="Mourched A.-S."/>
            <person name="Charusanti P."/>
            <person name="Shaw S."/>
            <person name="Blin K."/>
            <person name="Weber T."/>
        </authorList>
    </citation>
    <scope>NUCLEOTIDE SEQUENCE</scope>
    <source>
        <strain evidence="4">NBC_01482</strain>
    </source>
</reference>
<dbReference type="Proteomes" id="UP001432062">
    <property type="component" value="Chromosome"/>
</dbReference>
<dbReference type="PANTHER" id="PTHR35152">
    <property type="entry name" value="DOMAIN SIGNALLING PROTEIN, PUTATIVE (AFU_ORTHOLOGUE AFUA_5G11310)-RELATED"/>
    <property type="match status" value="1"/>
</dbReference>
<feature type="transmembrane region" description="Helical" evidence="1">
    <location>
        <begin position="12"/>
        <end position="32"/>
    </location>
</feature>
<feature type="region of interest" description="Disordered" evidence="2">
    <location>
        <begin position="256"/>
        <end position="304"/>
    </location>
</feature>
<keyword evidence="5" id="KW-1185">Reference proteome</keyword>
<evidence type="ECO:0000259" key="3">
    <source>
        <dbReference type="PROSITE" id="PS50924"/>
    </source>
</evidence>
<feature type="transmembrane region" description="Helical" evidence="1">
    <location>
        <begin position="211"/>
        <end position="235"/>
    </location>
</feature>